<dbReference type="Proteomes" id="UP000295096">
    <property type="component" value="Unassembled WGS sequence"/>
</dbReference>
<keyword evidence="7" id="KW-1185">Reference proteome</keyword>
<dbReference type="CDD" id="cd06327">
    <property type="entry name" value="PBP1_SBP-like"/>
    <property type="match status" value="1"/>
</dbReference>
<feature type="domain" description="Leucine-binding protein" evidence="5">
    <location>
        <begin position="34"/>
        <end position="372"/>
    </location>
</feature>
<comment type="similarity">
    <text evidence="1">Belongs to the leucine-binding protein family.</text>
</comment>
<organism evidence="6 7">
    <name type="scientific">Dankookia rubra</name>
    <dbReference type="NCBI Taxonomy" id="1442381"/>
    <lineage>
        <taxon>Bacteria</taxon>
        <taxon>Pseudomonadati</taxon>
        <taxon>Pseudomonadota</taxon>
        <taxon>Alphaproteobacteria</taxon>
        <taxon>Acetobacterales</taxon>
        <taxon>Roseomonadaceae</taxon>
        <taxon>Dankookia</taxon>
    </lineage>
</organism>
<sequence>MRRAILGAILLAGGLMAGLPALAQTPPAPRREAIRIGIMSDLSGSFADVAGPGSVVAAQLAAEDFGGRVAGLPVQILSADHQNRADTGSAIARRWFDTEAVDAIVDLPNSAVALAVGEVARNANRVALVTAAVASRLSGDLCSPNLIHYSLDTWSMSNVPSRALVQQGGNTWFYITADYAFGHDLERQSTDAVTRAGGRVVGSVRHPLGTTDFSSVLLQAQASRASVVALANSQADFINSVKQTSEFGLTRRGQRVVGLAVYISDIVSLGLEATQGAIVVGNWYWDLNDGTRRFGRRFAERMGGRMPTDLQANVYAAVTHHLKAVAALGASTDGRAVVAGMKAAPTEDTVFGRGEIRPDGRRISPVYVFQIKAPADSASRYDVYRLLREVPVEEAYRPIAQGGCALVQGGGG</sequence>
<evidence type="ECO:0000313" key="6">
    <source>
        <dbReference type="EMBL" id="TDH59334.1"/>
    </source>
</evidence>
<proteinExistence type="inferred from homology"/>
<evidence type="ECO:0000313" key="7">
    <source>
        <dbReference type="Proteomes" id="UP000295096"/>
    </source>
</evidence>
<gene>
    <name evidence="6" type="ORF">E2C06_27830</name>
</gene>
<dbReference type="Gene3D" id="3.40.50.2300">
    <property type="match status" value="2"/>
</dbReference>
<dbReference type="RefSeq" id="WP_133291848.1">
    <property type="nucleotide sequence ID" value="NZ_SMSJ01000070.1"/>
</dbReference>
<dbReference type="Pfam" id="PF13458">
    <property type="entry name" value="Peripla_BP_6"/>
    <property type="match status" value="1"/>
</dbReference>
<dbReference type="EMBL" id="SMSJ01000070">
    <property type="protein sequence ID" value="TDH59334.1"/>
    <property type="molecule type" value="Genomic_DNA"/>
</dbReference>
<dbReference type="PANTHER" id="PTHR30483">
    <property type="entry name" value="LEUCINE-SPECIFIC-BINDING PROTEIN"/>
    <property type="match status" value="1"/>
</dbReference>
<accession>A0A4R5Q8Q9</accession>
<evidence type="ECO:0000256" key="3">
    <source>
        <dbReference type="ARBA" id="ARBA00022970"/>
    </source>
</evidence>
<dbReference type="SUPFAM" id="SSF53822">
    <property type="entry name" value="Periplasmic binding protein-like I"/>
    <property type="match status" value="1"/>
</dbReference>
<evidence type="ECO:0000256" key="2">
    <source>
        <dbReference type="ARBA" id="ARBA00022729"/>
    </source>
</evidence>
<feature type="chain" id="PRO_5021028559" evidence="4">
    <location>
        <begin position="24"/>
        <end position="412"/>
    </location>
</feature>
<dbReference type="AlphaFoldDB" id="A0A4R5Q8Q9"/>
<evidence type="ECO:0000259" key="5">
    <source>
        <dbReference type="Pfam" id="PF13458"/>
    </source>
</evidence>
<keyword evidence="3" id="KW-0813">Transport</keyword>
<keyword evidence="2 4" id="KW-0732">Signal</keyword>
<keyword evidence="3" id="KW-0029">Amino-acid transport</keyword>
<dbReference type="PANTHER" id="PTHR30483:SF6">
    <property type="entry name" value="PERIPLASMIC BINDING PROTEIN OF ABC TRANSPORTER FOR NATURAL AMINO ACIDS"/>
    <property type="match status" value="1"/>
</dbReference>
<evidence type="ECO:0000256" key="1">
    <source>
        <dbReference type="ARBA" id="ARBA00010062"/>
    </source>
</evidence>
<comment type="caution">
    <text evidence="6">The sequence shown here is derived from an EMBL/GenBank/DDBJ whole genome shotgun (WGS) entry which is preliminary data.</text>
</comment>
<dbReference type="InterPro" id="IPR028082">
    <property type="entry name" value="Peripla_BP_I"/>
</dbReference>
<reference evidence="6 7" key="1">
    <citation type="journal article" date="2016" name="J. Microbiol.">
        <title>Dankookia rubra gen. nov., sp. nov., an alphaproteobacterium isolated from sediment of a shallow stream.</title>
        <authorList>
            <person name="Kim W.H."/>
            <person name="Kim D.H."/>
            <person name="Kang K."/>
            <person name="Ahn T.Y."/>
        </authorList>
    </citation>
    <scope>NUCLEOTIDE SEQUENCE [LARGE SCALE GENOMIC DNA]</scope>
    <source>
        <strain evidence="6 7">JCM30602</strain>
    </source>
</reference>
<dbReference type="GO" id="GO:0006865">
    <property type="term" value="P:amino acid transport"/>
    <property type="evidence" value="ECO:0007669"/>
    <property type="project" value="UniProtKB-KW"/>
</dbReference>
<dbReference type="OrthoDB" id="7237299at2"/>
<dbReference type="InterPro" id="IPR051010">
    <property type="entry name" value="BCAA_transport"/>
</dbReference>
<feature type="signal peptide" evidence="4">
    <location>
        <begin position="1"/>
        <end position="23"/>
    </location>
</feature>
<dbReference type="InterPro" id="IPR028081">
    <property type="entry name" value="Leu-bd"/>
</dbReference>
<protein>
    <submittedName>
        <fullName evidence="6">ABC transporter substrate-binding protein</fullName>
    </submittedName>
</protein>
<name>A0A4R5Q8Q9_9PROT</name>
<evidence type="ECO:0000256" key="4">
    <source>
        <dbReference type="SAM" id="SignalP"/>
    </source>
</evidence>